<evidence type="ECO:0000313" key="2">
    <source>
        <dbReference type="EMBL" id="QNN61046.1"/>
    </source>
</evidence>
<dbReference type="AlphaFoldDB" id="A0A7G9RZM1"/>
<organism evidence="2 3">
    <name type="scientific">Erysipelothrix inopinata</name>
    <dbReference type="NCBI Taxonomy" id="225084"/>
    <lineage>
        <taxon>Bacteria</taxon>
        <taxon>Bacillati</taxon>
        <taxon>Bacillota</taxon>
        <taxon>Erysipelotrichia</taxon>
        <taxon>Erysipelotrichales</taxon>
        <taxon>Erysipelotrichaceae</taxon>
        <taxon>Erysipelothrix</taxon>
    </lineage>
</organism>
<keyword evidence="3" id="KW-1185">Reference proteome</keyword>
<gene>
    <name evidence="2" type="ORF">H9L01_01385</name>
</gene>
<feature type="transmembrane region" description="Helical" evidence="1">
    <location>
        <begin position="7"/>
        <end position="29"/>
    </location>
</feature>
<evidence type="ECO:0008006" key="4">
    <source>
        <dbReference type="Google" id="ProtNLM"/>
    </source>
</evidence>
<dbReference type="EMBL" id="CP060715">
    <property type="protein sequence ID" value="QNN61046.1"/>
    <property type="molecule type" value="Genomic_DNA"/>
</dbReference>
<name>A0A7G9RZM1_9FIRM</name>
<proteinExistence type="predicted"/>
<dbReference type="KEGG" id="eio:H9L01_01385"/>
<keyword evidence="1" id="KW-1133">Transmembrane helix</keyword>
<evidence type="ECO:0000313" key="3">
    <source>
        <dbReference type="Proteomes" id="UP000515928"/>
    </source>
</evidence>
<evidence type="ECO:0000256" key="1">
    <source>
        <dbReference type="SAM" id="Phobius"/>
    </source>
</evidence>
<dbReference type="RefSeq" id="WP_187534164.1">
    <property type="nucleotide sequence ID" value="NZ_CBCSHU010000019.1"/>
</dbReference>
<reference evidence="2 3" key="1">
    <citation type="submission" date="2020-08" db="EMBL/GenBank/DDBJ databases">
        <title>Genome sequence of Erysipelothrix inopinata DSM 15511T.</title>
        <authorList>
            <person name="Hyun D.-W."/>
            <person name="Bae J.-W."/>
        </authorList>
    </citation>
    <scope>NUCLEOTIDE SEQUENCE [LARGE SCALE GENOMIC DNA]</scope>
    <source>
        <strain evidence="2 3">DSM 15511</strain>
    </source>
</reference>
<sequence>MKGAIEYYLTMLAVLFGILVTWQLLLMFYQCNQAHLMRERGIAYLNNTNLSDSNSAESYLRTIQCEGCDYDLSVEEKQYILNVYTCLDIPILGLNKNVILTGLSYVKEK</sequence>
<keyword evidence="1" id="KW-0472">Membrane</keyword>
<accession>A0A7G9RZM1</accession>
<protein>
    <recommendedName>
        <fullName evidence="4">Pilus assembly protein</fullName>
    </recommendedName>
</protein>
<keyword evidence="1" id="KW-0812">Transmembrane</keyword>
<dbReference type="Proteomes" id="UP000515928">
    <property type="component" value="Chromosome"/>
</dbReference>